<feature type="region of interest" description="Disordered" evidence="4">
    <location>
        <begin position="227"/>
        <end position="311"/>
    </location>
</feature>
<evidence type="ECO:0000256" key="2">
    <source>
        <dbReference type="ARBA" id="ARBA00023015"/>
    </source>
</evidence>
<dbReference type="PANTHER" id="PTHR23326">
    <property type="entry name" value="CCR4 NOT-RELATED"/>
    <property type="match status" value="1"/>
</dbReference>
<dbReference type="AlphaFoldDB" id="A0A485KVM4"/>
<evidence type="ECO:0000313" key="8">
    <source>
        <dbReference type="Proteomes" id="UP000332933"/>
    </source>
</evidence>
<name>A0A485KVM4_9STRA</name>
<evidence type="ECO:0000256" key="1">
    <source>
        <dbReference type="ARBA" id="ARBA00007682"/>
    </source>
</evidence>
<feature type="compositionally biased region" description="Basic and acidic residues" evidence="4">
    <location>
        <begin position="300"/>
        <end position="311"/>
    </location>
</feature>
<proteinExistence type="inferred from homology"/>
<evidence type="ECO:0000256" key="3">
    <source>
        <dbReference type="ARBA" id="ARBA00023163"/>
    </source>
</evidence>
<dbReference type="InterPro" id="IPR038635">
    <property type="entry name" value="CCR4-NOT_su2/3/5_C_sf"/>
</dbReference>
<sequence>MSVLDPSKDKLAYFKDNIQTAEDQEDFDASQYYYNRQEGFFKAAQSAAAGTETFPECLDLVCGRDMMLNATIGGEGLSSGAGLSMSMPPGAFGNFSSSSAQPGMNSFLAATTTGLGMGSIGMAGMGMGGGMGMGMGMTSTPAVQRPTPTPSTAVTGGGLHDMSYMARSLSSETSPAPKARPFSEKGPDMSEFPALTSRSISLDGEASTNGSFRQNSEFVIQKEDFPALSAFGGPGDRSAPVSNDKSMSTSNDAMLQRHQPNSANSASIGSRSGGSLNNYSSSSQGNFQANNMNSFPTLSESKHGLVQERQSADEHPKFGLIGMLQFMRPHDSERTLVHGYDLTSLGMNLNSSESLHQTFASPWADGPCTKEPQYNLPTCYYNQPPVLKTTHLSKFQLETLFFVFYAMPKDVVQAYAAQELYIREWRYHMELKLWFKRQTNEGSGATQYIYFDINTWERRLFGGNSSGVSAGFMGEDDIRVKFNATA</sequence>
<keyword evidence="3" id="KW-0804">Transcription</keyword>
<gene>
    <name evidence="7" type="primary">Aste57867_12448</name>
    <name evidence="6" type="ORF">As57867_012402</name>
    <name evidence="7" type="ORF">ASTE57867_12448</name>
</gene>
<protein>
    <submittedName>
        <fullName evidence="7">Aste57867_12448 protein</fullName>
    </submittedName>
</protein>
<keyword evidence="8" id="KW-1185">Reference proteome</keyword>
<comment type="similarity">
    <text evidence="1">Belongs to the CNOT2/3/5 family.</text>
</comment>
<evidence type="ECO:0000313" key="6">
    <source>
        <dbReference type="EMBL" id="KAF0696786.1"/>
    </source>
</evidence>
<dbReference type="GO" id="GO:0030015">
    <property type="term" value="C:CCR4-NOT core complex"/>
    <property type="evidence" value="ECO:0007669"/>
    <property type="project" value="InterPro"/>
</dbReference>
<feature type="compositionally biased region" description="Polar residues" evidence="4">
    <location>
        <begin position="240"/>
        <end position="268"/>
    </location>
</feature>
<accession>A0A485KVM4</accession>
<reference evidence="6" key="2">
    <citation type="submission" date="2019-06" db="EMBL/GenBank/DDBJ databases">
        <title>Genomics analysis of Aphanomyces spp. identifies a new class of oomycete effector associated with host adaptation.</title>
        <authorList>
            <person name="Gaulin E."/>
        </authorList>
    </citation>
    <scope>NUCLEOTIDE SEQUENCE</scope>
    <source>
        <strain evidence="6">CBS 578.67</strain>
    </source>
</reference>
<reference evidence="7 8" key="1">
    <citation type="submission" date="2019-03" db="EMBL/GenBank/DDBJ databases">
        <authorList>
            <person name="Gaulin E."/>
            <person name="Dumas B."/>
        </authorList>
    </citation>
    <scope>NUCLEOTIDE SEQUENCE [LARGE SCALE GENOMIC DNA]</scope>
    <source>
        <strain evidence="7">CBS 568.67</strain>
    </source>
</reference>
<dbReference type="InterPro" id="IPR007282">
    <property type="entry name" value="NOT2/3/5_C"/>
</dbReference>
<feature type="region of interest" description="Disordered" evidence="4">
    <location>
        <begin position="140"/>
        <end position="159"/>
    </location>
</feature>
<dbReference type="EMBL" id="CAADRA010005391">
    <property type="protein sequence ID" value="VFT89299.1"/>
    <property type="molecule type" value="Genomic_DNA"/>
</dbReference>
<dbReference type="EMBL" id="VJMH01005370">
    <property type="protein sequence ID" value="KAF0696786.1"/>
    <property type="molecule type" value="Genomic_DNA"/>
</dbReference>
<keyword evidence="2" id="KW-0805">Transcription regulation</keyword>
<evidence type="ECO:0000313" key="7">
    <source>
        <dbReference type="EMBL" id="VFT89299.1"/>
    </source>
</evidence>
<evidence type="ECO:0000256" key="4">
    <source>
        <dbReference type="SAM" id="MobiDB-lite"/>
    </source>
</evidence>
<dbReference type="Proteomes" id="UP000332933">
    <property type="component" value="Unassembled WGS sequence"/>
</dbReference>
<feature type="region of interest" description="Disordered" evidence="4">
    <location>
        <begin position="167"/>
        <end position="192"/>
    </location>
</feature>
<dbReference type="Pfam" id="PF04153">
    <property type="entry name" value="NOT2_3_5_C"/>
    <property type="match status" value="1"/>
</dbReference>
<feature type="compositionally biased region" description="Low complexity" evidence="4">
    <location>
        <begin position="269"/>
        <end position="286"/>
    </location>
</feature>
<dbReference type="OrthoDB" id="25391at2759"/>
<dbReference type="Gene3D" id="2.30.30.1020">
    <property type="entry name" value="CCR4-NOT complex subunit 2/3/5, C-terminal domain"/>
    <property type="match status" value="1"/>
</dbReference>
<dbReference type="GO" id="GO:0006355">
    <property type="term" value="P:regulation of DNA-templated transcription"/>
    <property type="evidence" value="ECO:0007669"/>
    <property type="project" value="InterPro"/>
</dbReference>
<feature type="compositionally biased region" description="Polar residues" evidence="4">
    <location>
        <begin position="287"/>
        <end position="299"/>
    </location>
</feature>
<dbReference type="InterPro" id="IPR040168">
    <property type="entry name" value="Not2/3/5"/>
</dbReference>
<feature type="domain" description="NOT2/NOT3/NOT5 C-terminal" evidence="5">
    <location>
        <begin position="356"/>
        <end position="459"/>
    </location>
</feature>
<organism evidence="7 8">
    <name type="scientific">Aphanomyces stellatus</name>
    <dbReference type="NCBI Taxonomy" id="120398"/>
    <lineage>
        <taxon>Eukaryota</taxon>
        <taxon>Sar</taxon>
        <taxon>Stramenopiles</taxon>
        <taxon>Oomycota</taxon>
        <taxon>Saprolegniomycetes</taxon>
        <taxon>Saprolegniales</taxon>
        <taxon>Verrucalvaceae</taxon>
        <taxon>Aphanomyces</taxon>
    </lineage>
</organism>
<evidence type="ECO:0000259" key="5">
    <source>
        <dbReference type="Pfam" id="PF04153"/>
    </source>
</evidence>